<dbReference type="Gene3D" id="3.20.20.450">
    <property type="entry name" value="EAL domain"/>
    <property type="match status" value="1"/>
</dbReference>
<dbReference type="InterPro" id="IPR050706">
    <property type="entry name" value="Cyclic-di-GMP_PDE-like"/>
</dbReference>
<dbReference type="InterPro" id="IPR035919">
    <property type="entry name" value="EAL_sf"/>
</dbReference>
<gene>
    <name evidence="2" type="ORF">SAMN05216302_10983</name>
</gene>
<dbReference type="AlphaFoldDB" id="A0A1I4HQH9"/>
<dbReference type="Proteomes" id="UP000199533">
    <property type="component" value="Unassembled WGS sequence"/>
</dbReference>
<accession>A0A1I4HQH9</accession>
<proteinExistence type="predicted"/>
<evidence type="ECO:0000259" key="1">
    <source>
        <dbReference type="PROSITE" id="PS50883"/>
    </source>
</evidence>
<dbReference type="STRING" id="52441.SAMN05216302_10983"/>
<feature type="non-terminal residue" evidence="2">
    <location>
        <position position="1"/>
    </location>
</feature>
<dbReference type="RefSeq" id="WP_211753531.1">
    <property type="nucleotide sequence ID" value="NZ_FOSP01000098.1"/>
</dbReference>
<organism evidence="2 3">
    <name type="scientific">Nitrosomonas aestuarii</name>
    <dbReference type="NCBI Taxonomy" id="52441"/>
    <lineage>
        <taxon>Bacteria</taxon>
        <taxon>Pseudomonadati</taxon>
        <taxon>Pseudomonadota</taxon>
        <taxon>Betaproteobacteria</taxon>
        <taxon>Nitrosomonadales</taxon>
        <taxon>Nitrosomonadaceae</taxon>
        <taxon>Nitrosomonas</taxon>
    </lineage>
</organism>
<reference evidence="3" key="1">
    <citation type="submission" date="2016-10" db="EMBL/GenBank/DDBJ databases">
        <authorList>
            <person name="Varghese N."/>
            <person name="Submissions S."/>
        </authorList>
    </citation>
    <scope>NUCLEOTIDE SEQUENCE [LARGE SCALE GENOMIC DNA]</scope>
    <source>
        <strain evidence="3">Nm69</strain>
    </source>
</reference>
<dbReference type="SUPFAM" id="SSF141868">
    <property type="entry name" value="EAL domain-like"/>
    <property type="match status" value="1"/>
</dbReference>
<keyword evidence="3" id="KW-1185">Reference proteome</keyword>
<dbReference type="CDD" id="cd01948">
    <property type="entry name" value="EAL"/>
    <property type="match status" value="1"/>
</dbReference>
<dbReference type="GO" id="GO:0071111">
    <property type="term" value="F:cyclic-guanylate-specific phosphodiesterase activity"/>
    <property type="evidence" value="ECO:0007669"/>
    <property type="project" value="InterPro"/>
</dbReference>
<name>A0A1I4HQH9_9PROT</name>
<dbReference type="Pfam" id="PF00563">
    <property type="entry name" value="EAL"/>
    <property type="match status" value="1"/>
</dbReference>
<dbReference type="PROSITE" id="PS50883">
    <property type="entry name" value="EAL"/>
    <property type="match status" value="1"/>
</dbReference>
<dbReference type="PANTHER" id="PTHR33121">
    <property type="entry name" value="CYCLIC DI-GMP PHOSPHODIESTERASE PDEF"/>
    <property type="match status" value="1"/>
</dbReference>
<protein>
    <submittedName>
        <fullName evidence="2">EAL domain, c-di-GMP-specific phosphodiesterase class I (Or its enzymatically inactive variant)</fullName>
    </submittedName>
</protein>
<dbReference type="InterPro" id="IPR001633">
    <property type="entry name" value="EAL_dom"/>
</dbReference>
<evidence type="ECO:0000313" key="2">
    <source>
        <dbReference type="EMBL" id="SFL44425.1"/>
    </source>
</evidence>
<sequence>DFSALFEKYFSMETKVPQSNSKVYGADAVRDAIYKDQLVNYYQPKVAISTGKIIGVETLVRWQHPEDGLVSPDKFIPLAEAKNLINALTCVVIKSALTQAKIWRKTGLSLLVSVNITMDDLANNSFADFLITETALAGIPPESLILEITESRMIQNLAAVLDAVTRLKMNRFRFSIDDFGTGYTSFEELYDIPFDELKIDRSFIHRAMLNPRLCVIFENMLQLASRLGLDVVAEGVEDIDDWNFLCAANYDLLVQGYFIAHPMPAADVFDWIQNWHSCSHDKFAIKGRQLL</sequence>
<dbReference type="PANTHER" id="PTHR33121:SF79">
    <property type="entry name" value="CYCLIC DI-GMP PHOSPHODIESTERASE PDED-RELATED"/>
    <property type="match status" value="1"/>
</dbReference>
<dbReference type="EMBL" id="FOSP01000098">
    <property type="protein sequence ID" value="SFL44425.1"/>
    <property type="molecule type" value="Genomic_DNA"/>
</dbReference>
<dbReference type="SMART" id="SM00052">
    <property type="entry name" value="EAL"/>
    <property type="match status" value="1"/>
</dbReference>
<evidence type="ECO:0000313" key="3">
    <source>
        <dbReference type="Proteomes" id="UP000199533"/>
    </source>
</evidence>
<feature type="domain" description="EAL" evidence="1">
    <location>
        <begin position="22"/>
        <end position="276"/>
    </location>
</feature>